<dbReference type="AlphaFoldDB" id="A0A563DXX9"/>
<feature type="binding site" evidence="16">
    <location>
        <position position="201"/>
    </location>
    <ligand>
        <name>NADP(+)</name>
        <dbReference type="ChEBI" id="CHEBI:58349"/>
    </ligand>
</feature>
<dbReference type="InterPro" id="IPR004794">
    <property type="entry name" value="Eubact_RibD"/>
</dbReference>
<dbReference type="GO" id="GO:0009231">
    <property type="term" value="P:riboflavin biosynthetic process"/>
    <property type="evidence" value="ECO:0007669"/>
    <property type="project" value="UniProtKB-UniPathway"/>
</dbReference>
<comment type="similarity">
    <text evidence="4 14">In the N-terminal section; belongs to the cytidine and deoxycytidylate deaminase family.</text>
</comment>
<feature type="binding site" evidence="17">
    <location>
        <position position="90"/>
    </location>
    <ligand>
        <name>Zn(2+)</name>
        <dbReference type="ChEBI" id="CHEBI:29105"/>
        <note>catalytic</note>
    </ligand>
</feature>
<comment type="catalytic activity">
    <reaction evidence="13 14">
        <text>2,5-diamino-6-hydroxy-4-(5-phosphoribosylamino)-pyrimidine + H2O + H(+) = 5-amino-6-(5-phospho-D-ribosylamino)uracil + NH4(+)</text>
        <dbReference type="Rhea" id="RHEA:21868"/>
        <dbReference type="ChEBI" id="CHEBI:15377"/>
        <dbReference type="ChEBI" id="CHEBI:15378"/>
        <dbReference type="ChEBI" id="CHEBI:28938"/>
        <dbReference type="ChEBI" id="CHEBI:58453"/>
        <dbReference type="ChEBI" id="CHEBI:58614"/>
        <dbReference type="EC" id="3.5.4.26"/>
    </reaction>
</comment>
<dbReference type="UniPathway" id="UPA00275">
    <property type="reaction ID" value="UER00401"/>
</dbReference>
<dbReference type="CDD" id="cd01284">
    <property type="entry name" value="Riboflavin_deaminase-reductase"/>
    <property type="match status" value="1"/>
</dbReference>
<evidence type="ECO:0000256" key="16">
    <source>
        <dbReference type="PIRSR" id="PIRSR006769-2"/>
    </source>
</evidence>
<organism evidence="19 20">
    <name type="scientific">Leekyejoonella antrihumi</name>
    <dbReference type="NCBI Taxonomy" id="1660198"/>
    <lineage>
        <taxon>Bacteria</taxon>
        <taxon>Bacillati</taxon>
        <taxon>Actinomycetota</taxon>
        <taxon>Actinomycetes</taxon>
        <taxon>Micrococcales</taxon>
        <taxon>Dermacoccaceae</taxon>
        <taxon>Leekyejoonella</taxon>
    </lineage>
</organism>
<keyword evidence="6 14" id="KW-0686">Riboflavin biosynthesis</keyword>
<comment type="caution">
    <text evidence="19">The sequence shown here is derived from an EMBL/GenBank/DDBJ whole genome shotgun (WGS) entry which is preliminary data.</text>
</comment>
<feature type="binding site" evidence="16">
    <location>
        <position position="272"/>
    </location>
    <ligand>
        <name>substrate</name>
    </ligand>
</feature>
<dbReference type="EC" id="1.1.1.193" evidence="14"/>
<comment type="catalytic activity">
    <reaction evidence="12 14">
        <text>5-amino-6-(5-phospho-D-ribitylamino)uracil + NADP(+) = 5-amino-6-(5-phospho-D-ribosylamino)uracil + NADPH + H(+)</text>
        <dbReference type="Rhea" id="RHEA:17845"/>
        <dbReference type="ChEBI" id="CHEBI:15378"/>
        <dbReference type="ChEBI" id="CHEBI:57783"/>
        <dbReference type="ChEBI" id="CHEBI:58349"/>
        <dbReference type="ChEBI" id="CHEBI:58421"/>
        <dbReference type="ChEBI" id="CHEBI:58453"/>
        <dbReference type="EC" id="1.1.1.193"/>
    </reaction>
</comment>
<dbReference type="PANTHER" id="PTHR38011">
    <property type="entry name" value="DIHYDROFOLATE REDUCTASE FAMILY PROTEIN (AFU_ORTHOLOGUE AFUA_8G06820)"/>
    <property type="match status" value="1"/>
</dbReference>
<dbReference type="Pfam" id="PF00383">
    <property type="entry name" value="dCMP_cyt_deam_1"/>
    <property type="match status" value="1"/>
</dbReference>
<evidence type="ECO:0000256" key="14">
    <source>
        <dbReference type="PIRNR" id="PIRNR006769"/>
    </source>
</evidence>
<comment type="pathway">
    <text evidence="3 14">Cofactor biosynthesis; riboflavin biosynthesis; 5-amino-6-(D-ribitylamino)uracil from GTP: step 3/4.</text>
</comment>
<evidence type="ECO:0000313" key="19">
    <source>
        <dbReference type="EMBL" id="TWP34831.1"/>
    </source>
</evidence>
<proteinExistence type="inferred from homology"/>
<dbReference type="Proteomes" id="UP000320244">
    <property type="component" value="Unassembled WGS sequence"/>
</dbReference>
<evidence type="ECO:0000256" key="11">
    <source>
        <dbReference type="ARBA" id="ARBA00023268"/>
    </source>
</evidence>
<dbReference type="NCBIfam" id="TIGR00326">
    <property type="entry name" value="eubact_ribD"/>
    <property type="match status" value="1"/>
</dbReference>
<evidence type="ECO:0000256" key="9">
    <source>
        <dbReference type="ARBA" id="ARBA00022857"/>
    </source>
</evidence>
<feature type="binding site" evidence="16">
    <location>
        <position position="159"/>
    </location>
    <ligand>
        <name>NADP(+)</name>
        <dbReference type="ChEBI" id="CHEBI:58349"/>
    </ligand>
</feature>
<feature type="domain" description="CMP/dCMP-type deaminase" evidence="18">
    <location>
        <begin position="8"/>
        <end position="128"/>
    </location>
</feature>
<evidence type="ECO:0000256" key="13">
    <source>
        <dbReference type="ARBA" id="ARBA00049886"/>
    </source>
</evidence>
<gene>
    <name evidence="19" type="primary">ribD</name>
    <name evidence="19" type="ORF">FGL98_15860</name>
</gene>
<evidence type="ECO:0000256" key="2">
    <source>
        <dbReference type="ARBA" id="ARBA00004882"/>
    </source>
</evidence>
<comment type="similarity">
    <text evidence="5 14">In the C-terminal section; belongs to the HTP reductase family.</text>
</comment>
<dbReference type="EC" id="3.5.4.26" evidence="14"/>
<keyword evidence="8 14" id="KW-0862">Zinc</keyword>
<evidence type="ECO:0000256" key="5">
    <source>
        <dbReference type="ARBA" id="ARBA00007417"/>
    </source>
</evidence>
<dbReference type="InterPro" id="IPR050765">
    <property type="entry name" value="Riboflavin_Biosynth_HTPR"/>
</dbReference>
<comment type="function">
    <text evidence="1 14">Converts 2,5-diamino-6-(ribosylamino)-4(3h)-pyrimidinone 5'-phosphate into 5-amino-6-(ribosylamino)-2,4(1h,3h)-pyrimidinedione 5'-phosphate.</text>
</comment>
<evidence type="ECO:0000256" key="8">
    <source>
        <dbReference type="ARBA" id="ARBA00022833"/>
    </source>
</evidence>
<dbReference type="GO" id="GO:0008703">
    <property type="term" value="F:5-amino-6-(5-phosphoribosylamino)uracil reductase activity"/>
    <property type="evidence" value="ECO:0007669"/>
    <property type="project" value="UniProtKB-EC"/>
</dbReference>
<feature type="binding site" evidence="16">
    <location>
        <position position="175"/>
    </location>
    <ligand>
        <name>NADP(+)</name>
        <dbReference type="ChEBI" id="CHEBI:58349"/>
    </ligand>
</feature>
<dbReference type="SUPFAM" id="SSF53597">
    <property type="entry name" value="Dihydrofolate reductase-like"/>
    <property type="match status" value="1"/>
</dbReference>
<dbReference type="PANTHER" id="PTHR38011:SF7">
    <property type="entry name" value="2,5-DIAMINO-6-RIBOSYLAMINO-4(3H)-PYRIMIDINONE 5'-PHOSPHATE REDUCTASE"/>
    <property type="match status" value="1"/>
</dbReference>
<dbReference type="InterPro" id="IPR002734">
    <property type="entry name" value="RibDG_C"/>
</dbReference>
<reference evidence="19 20" key="1">
    <citation type="submission" date="2019-05" db="EMBL/GenBank/DDBJ databases">
        <authorList>
            <person name="Lee S.D."/>
        </authorList>
    </citation>
    <scope>NUCLEOTIDE SEQUENCE [LARGE SCALE GENOMIC DNA]</scope>
    <source>
        <strain evidence="19 20">C5-26</strain>
    </source>
</reference>
<feature type="binding site" evidence="16">
    <location>
        <position position="173"/>
    </location>
    <ligand>
        <name>substrate</name>
    </ligand>
</feature>
<sequence>MAPPAADIMDESMMRAALGLAGRGPAVDPNPRVGCVLVVGETVVGQGWHAGAGTPHAEVAALSQARDLARGATAYVTLEPCAHTGRTGPCAQALIDAGVARVVFAQADPNPAARGGADLLAAHGVRVEAGLLARSAAALNRAWTFAVTHDRPMVTWKLATTLDGYAAAADGSSRWVTGAQARADVHRLRSRVGAVLVGTGTVLADDPSLTVRDAAGHATGTQPLRVVLGDRAIPATARALDGQAETLITPGHDPRDALKALQDRQIRHVLLEGGPTVAAAFLQHGYVDEIVAYVAPKLLGGGLPTLASLGIGSIADALECELTEVEQLGQDVRLRLTPTGRNQ</sequence>
<dbReference type="InterPro" id="IPR016193">
    <property type="entry name" value="Cytidine_deaminase-like"/>
</dbReference>
<feature type="binding site" evidence="17">
    <location>
        <position position="81"/>
    </location>
    <ligand>
        <name>Zn(2+)</name>
        <dbReference type="ChEBI" id="CHEBI:29105"/>
        <note>catalytic</note>
    </ligand>
</feature>
<dbReference type="Pfam" id="PF01872">
    <property type="entry name" value="RibD_C"/>
    <property type="match status" value="1"/>
</dbReference>
<keyword evidence="9 14" id="KW-0521">NADP</keyword>
<evidence type="ECO:0000256" key="10">
    <source>
        <dbReference type="ARBA" id="ARBA00023002"/>
    </source>
</evidence>
<dbReference type="InterPro" id="IPR024072">
    <property type="entry name" value="DHFR-like_dom_sf"/>
</dbReference>
<feature type="binding site" evidence="17">
    <location>
        <position position="56"/>
    </location>
    <ligand>
        <name>Zn(2+)</name>
        <dbReference type="ChEBI" id="CHEBI:29105"/>
        <note>catalytic</note>
    </ligand>
</feature>
<reference evidence="19 20" key="2">
    <citation type="submission" date="2019-08" db="EMBL/GenBank/DDBJ databases">
        <title>Jejuicoccus antrihumi gen. nov., sp. nov., a new member of the family Dermacoccaceae isolated from a cave.</title>
        <authorList>
            <person name="Schumann P."/>
            <person name="Kim I.S."/>
        </authorList>
    </citation>
    <scope>NUCLEOTIDE SEQUENCE [LARGE SCALE GENOMIC DNA]</scope>
    <source>
        <strain evidence="19 20">C5-26</strain>
    </source>
</reference>
<dbReference type="PROSITE" id="PS51747">
    <property type="entry name" value="CYT_DCMP_DEAMINASES_2"/>
    <property type="match status" value="1"/>
</dbReference>
<keyword evidence="20" id="KW-1185">Reference proteome</keyword>
<keyword evidence="14 19" id="KW-0378">Hydrolase</keyword>
<evidence type="ECO:0000256" key="4">
    <source>
        <dbReference type="ARBA" id="ARBA00005259"/>
    </source>
</evidence>
<feature type="active site" description="Proton donor" evidence="15">
    <location>
        <position position="58"/>
    </location>
</feature>
<feature type="binding site" evidence="16">
    <location>
        <begin position="274"/>
        <end position="280"/>
    </location>
    <ligand>
        <name>NADP(+)</name>
        <dbReference type="ChEBI" id="CHEBI:58349"/>
    </ligand>
</feature>
<evidence type="ECO:0000256" key="12">
    <source>
        <dbReference type="ARBA" id="ARBA00049861"/>
    </source>
</evidence>
<accession>A0A563DXX9</accession>
<name>A0A563DXX9_9MICO</name>
<dbReference type="PIRSF" id="PIRSF006769">
    <property type="entry name" value="RibD"/>
    <property type="match status" value="1"/>
</dbReference>
<feature type="binding site" evidence="16">
    <location>
        <position position="209"/>
    </location>
    <ligand>
        <name>substrate</name>
    </ligand>
</feature>
<keyword evidence="11" id="KW-0511">Multifunctional enzyme</keyword>
<dbReference type="Gene3D" id="3.40.430.10">
    <property type="entry name" value="Dihydrofolate Reductase, subunit A"/>
    <property type="match status" value="1"/>
</dbReference>
<comment type="cofactor">
    <cofactor evidence="14 17">
        <name>Zn(2+)</name>
        <dbReference type="ChEBI" id="CHEBI:29105"/>
    </cofactor>
    <text evidence="14 17">Binds 1 zinc ion.</text>
</comment>
<dbReference type="Gene3D" id="3.40.140.10">
    <property type="entry name" value="Cytidine Deaminase, domain 2"/>
    <property type="match status" value="1"/>
</dbReference>
<protein>
    <recommendedName>
        <fullName evidence="14">Riboflavin biosynthesis protein RibD</fullName>
    </recommendedName>
    <domain>
        <recommendedName>
            <fullName evidence="14">Diaminohydroxyphosphoribosylaminopyrimidine deaminase</fullName>
            <shortName evidence="14">DRAP deaminase</shortName>
            <ecNumber evidence="14">3.5.4.26</ecNumber>
        </recommendedName>
        <alternativeName>
            <fullName evidence="14">Riboflavin-specific deaminase</fullName>
        </alternativeName>
    </domain>
    <domain>
        <recommendedName>
            <fullName evidence="14">5-amino-6-(5-phosphoribosylamino)uracil reductase</fullName>
            <ecNumber evidence="14">1.1.1.193</ecNumber>
        </recommendedName>
        <alternativeName>
            <fullName evidence="14">HTP reductase</fullName>
        </alternativeName>
    </domain>
</protein>
<evidence type="ECO:0000256" key="6">
    <source>
        <dbReference type="ARBA" id="ARBA00022619"/>
    </source>
</evidence>
<evidence type="ECO:0000259" key="18">
    <source>
        <dbReference type="PROSITE" id="PS51747"/>
    </source>
</evidence>
<dbReference type="InterPro" id="IPR016192">
    <property type="entry name" value="APOBEC/CMP_deaminase_Zn-bd"/>
</dbReference>
<dbReference type="OrthoDB" id="9800865at2"/>
<dbReference type="EMBL" id="VCQV01000024">
    <property type="protein sequence ID" value="TWP34831.1"/>
    <property type="molecule type" value="Genomic_DNA"/>
</dbReference>
<dbReference type="GO" id="GO:0008835">
    <property type="term" value="F:diaminohydroxyphosphoribosylaminopyrimidine deaminase activity"/>
    <property type="evidence" value="ECO:0007669"/>
    <property type="project" value="UniProtKB-EC"/>
</dbReference>
<evidence type="ECO:0000256" key="15">
    <source>
        <dbReference type="PIRSR" id="PIRSR006769-1"/>
    </source>
</evidence>
<evidence type="ECO:0000256" key="7">
    <source>
        <dbReference type="ARBA" id="ARBA00022723"/>
    </source>
</evidence>
<comment type="pathway">
    <text evidence="2 14">Cofactor biosynthesis; riboflavin biosynthesis; 5-amino-6-(D-ribitylamino)uracil from GTP: step 2/4.</text>
</comment>
<dbReference type="RefSeq" id="WP_146318201.1">
    <property type="nucleotide sequence ID" value="NZ_VCQV01000024.1"/>
</dbReference>
<dbReference type="InterPro" id="IPR002125">
    <property type="entry name" value="CMP_dCMP_dom"/>
</dbReference>
<evidence type="ECO:0000256" key="3">
    <source>
        <dbReference type="ARBA" id="ARBA00004910"/>
    </source>
</evidence>
<evidence type="ECO:0000313" key="20">
    <source>
        <dbReference type="Proteomes" id="UP000320244"/>
    </source>
</evidence>
<keyword evidence="7 14" id="KW-0479">Metal-binding</keyword>
<dbReference type="PROSITE" id="PS00903">
    <property type="entry name" value="CYT_DCMP_DEAMINASES_1"/>
    <property type="match status" value="1"/>
</dbReference>
<dbReference type="GO" id="GO:0008270">
    <property type="term" value="F:zinc ion binding"/>
    <property type="evidence" value="ECO:0007669"/>
    <property type="project" value="InterPro"/>
</dbReference>
<evidence type="ECO:0000256" key="17">
    <source>
        <dbReference type="PIRSR" id="PIRSR006769-3"/>
    </source>
</evidence>
<keyword evidence="10 14" id="KW-0560">Oxidoreductase</keyword>
<feature type="binding site" evidence="16">
    <location>
        <position position="189"/>
    </location>
    <ligand>
        <name>substrate</name>
    </ligand>
</feature>
<feature type="binding site" evidence="16">
    <location>
        <position position="205"/>
    </location>
    <ligand>
        <name>NADP(+)</name>
        <dbReference type="ChEBI" id="CHEBI:58349"/>
    </ligand>
</feature>
<feature type="binding site" evidence="16">
    <location>
        <position position="212"/>
    </location>
    <ligand>
        <name>substrate</name>
    </ligand>
</feature>
<evidence type="ECO:0000256" key="1">
    <source>
        <dbReference type="ARBA" id="ARBA00002151"/>
    </source>
</evidence>
<dbReference type="SUPFAM" id="SSF53927">
    <property type="entry name" value="Cytidine deaminase-like"/>
    <property type="match status" value="1"/>
</dbReference>